<dbReference type="InterPro" id="IPR003340">
    <property type="entry name" value="B3_DNA-bd"/>
</dbReference>
<organism evidence="7 8">
    <name type="scientific">Saponaria officinalis</name>
    <name type="common">Common soapwort</name>
    <name type="synonym">Lychnis saponaria</name>
    <dbReference type="NCBI Taxonomy" id="3572"/>
    <lineage>
        <taxon>Eukaryota</taxon>
        <taxon>Viridiplantae</taxon>
        <taxon>Streptophyta</taxon>
        <taxon>Embryophyta</taxon>
        <taxon>Tracheophyta</taxon>
        <taxon>Spermatophyta</taxon>
        <taxon>Magnoliopsida</taxon>
        <taxon>eudicotyledons</taxon>
        <taxon>Gunneridae</taxon>
        <taxon>Pentapetalae</taxon>
        <taxon>Caryophyllales</taxon>
        <taxon>Caryophyllaceae</taxon>
        <taxon>Caryophylleae</taxon>
        <taxon>Saponaria</taxon>
    </lineage>
</organism>
<proteinExistence type="predicted"/>
<dbReference type="EMBL" id="JBDFQZ010000009">
    <property type="protein sequence ID" value="KAK9689496.1"/>
    <property type="molecule type" value="Genomic_DNA"/>
</dbReference>
<comment type="subcellular location">
    <subcellularLocation>
        <location evidence="1">Nucleus</location>
    </subcellularLocation>
</comment>
<evidence type="ECO:0000259" key="6">
    <source>
        <dbReference type="PROSITE" id="PS50863"/>
    </source>
</evidence>
<dbReference type="PANTHER" id="PTHR31391:SF165">
    <property type="entry name" value="B3 DOMAIN-CONTAINING PROTEIN LOC_OS12G40080-LIKE"/>
    <property type="match status" value="1"/>
</dbReference>
<dbReference type="GO" id="GO:0005634">
    <property type="term" value="C:nucleus"/>
    <property type="evidence" value="ECO:0007669"/>
    <property type="project" value="UniProtKB-SubCell"/>
</dbReference>
<dbReference type="GO" id="GO:0003677">
    <property type="term" value="F:DNA binding"/>
    <property type="evidence" value="ECO:0007669"/>
    <property type="project" value="UniProtKB-KW"/>
</dbReference>
<dbReference type="Proteomes" id="UP001443914">
    <property type="component" value="Unassembled WGS sequence"/>
</dbReference>
<protein>
    <recommendedName>
        <fullName evidence="6">TF-B3 domain-containing protein</fullName>
    </recommendedName>
</protein>
<sequence>MVVLVRQYRQKFGTLTRDKIKKINSYKFENPSFAVMMQPSYVKYKFSLNVPFNFASKYLKTKGSFTLENTKGDAWQVSCVGKTERTRKIQVGWKKFALDNKLQVGDICVFEMVNHANCLFKVEIIRCSSCVRVQDWSNIDDDQ</sequence>
<keyword evidence="3" id="KW-0238">DNA-binding</keyword>
<dbReference type="Pfam" id="PF02362">
    <property type="entry name" value="B3"/>
    <property type="match status" value="1"/>
</dbReference>
<evidence type="ECO:0000313" key="7">
    <source>
        <dbReference type="EMBL" id="KAK9689496.1"/>
    </source>
</evidence>
<reference evidence="7" key="1">
    <citation type="submission" date="2024-03" db="EMBL/GenBank/DDBJ databases">
        <title>WGS assembly of Saponaria officinalis var. Norfolk2.</title>
        <authorList>
            <person name="Jenkins J."/>
            <person name="Shu S."/>
            <person name="Grimwood J."/>
            <person name="Barry K."/>
            <person name="Goodstein D."/>
            <person name="Schmutz J."/>
            <person name="Leebens-Mack J."/>
            <person name="Osbourn A."/>
        </authorList>
    </citation>
    <scope>NUCLEOTIDE SEQUENCE [LARGE SCALE GENOMIC DNA]</scope>
    <source>
        <strain evidence="7">JIC</strain>
    </source>
</reference>
<dbReference type="InterPro" id="IPR015300">
    <property type="entry name" value="DNA-bd_pseudobarrel_sf"/>
</dbReference>
<evidence type="ECO:0000313" key="8">
    <source>
        <dbReference type="Proteomes" id="UP001443914"/>
    </source>
</evidence>
<keyword evidence="2" id="KW-0805">Transcription regulation</keyword>
<evidence type="ECO:0000256" key="5">
    <source>
        <dbReference type="ARBA" id="ARBA00023242"/>
    </source>
</evidence>
<keyword evidence="8" id="KW-1185">Reference proteome</keyword>
<dbReference type="SUPFAM" id="SSF101936">
    <property type="entry name" value="DNA-binding pseudobarrel domain"/>
    <property type="match status" value="1"/>
</dbReference>
<dbReference type="PANTHER" id="PTHR31391">
    <property type="entry name" value="B3 DOMAIN-CONTAINING PROTEIN OS11G0197600-RELATED"/>
    <property type="match status" value="1"/>
</dbReference>
<dbReference type="AlphaFoldDB" id="A0AAW1IJE3"/>
<dbReference type="Gene3D" id="2.40.330.10">
    <property type="entry name" value="DNA-binding pseudobarrel domain"/>
    <property type="match status" value="1"/>
</dbReference>
<keyword evidence="4" id="KW-0804">Transcription</keyword>
<evidence type="ECO:0000256" key="3">
    <source>
        <dbReference type="ARBA" id="ARBA00023125"/>
    </source>
</evidence>
<accession>A0AAW1IJE3</accession>
<dbReference type="CDD" id="cd10017">
    <property type="entry name" value="B3_DNA"/>
    <property type="match status" value="1"/>
</dbReference>
<name>A0AAW1IJE3_SAPOF</name>
<evidence type="ECO:0000256" key="1">
    <source>
        <dbReference type="ARBA" id="ARBA00004123"/>
    </source>
</evidence>
<dbReference type="InterPro" id="IPR044837">
    <property type="entry name" value="REM16-like"/>
</dbReference>
<keyword evidence="5" id="KW-0539">Nucleus</keyword>
<dbReference type="SMART" id="SM01019">
    <property type="entry name" value="B3"/>
    <property type="match status" value="1"/>
</dbReference>
<dbReference type="PROSITE" id="PS50863">
    <property type="entry name" value="B3"/>
    <property type="match status" value="1"/>
</dbReference>
<evidence type="ECO:0000256" key="4">
    <source>
        <dbReference type="ARBA" id="ARBA00023163"/>
    </source>
</evidence>
<comment type="caution">
    <text evidence="7">The sequence shown here is derived from an EMBL/GenBank/DDBJ whole genome shotgun (WGS) entry which is preliminary data.</text>
</comment>
<feature type="domain" description="TF-B3" evidence="6">
    <location>
        <begin position="33"/>
        <end position="128"/>
    </location>
</feature>
<evidence type="ECO:0000256" key="2">
    <source>
        <dbReference type="ARBA" id="ARBA00023015"/>
    </source>
</evidence>
<gene>
    <name evidence="7" type="ORF">RND81_09G062900</name>
</gene>